<gene>
    <name evidence="3" type="ORF">V6N11_083966</name>
</gene>
<feature type="region of interest" description="Disordered" evidence="1">
    <location>
        <begin position="38"/>
        <end position="64"/>
    </location>
</feature>
<comment type="caution">
    <text evidence="3">The sequence shown here is derived from an EMBL/GenBank/DDBJ whole genome shotgun (WGS) entry which is preliminary data.</text>
</comment>
<name>A0ABR2QD57_9ROSI</name>
<feature type="chain" id="PRO_5045044876" evidence="2">
    <location>
        <begin position="31"/>
        <end position="81"/>
    </location>
</feature>
<dbReference type="Proteomes" id="UP001396334">
    <property type="component" value="Unassembled WGS sequence"/>
</dbReference>
<evidence type="ECO:0000313" key="4">
    <source>
        <dbReference type="Proteomes" id="UP001396334"/>
    </source>
</evidence>
<protein>
    <submittedName>
        <fullName evidence="3">Uncharacterized protein</fullName>
    </submittedName>
</protein>
<sequence>MNAETNKMVHFKPFFTSILLLFLLISASSATMGSTAATGVVGSRDHRAKSHRINHGSFRGPRKHLLNPAVEHPLQLPNLTV</sequence>
<reference evidence="3 4" key="1">
    <citation type="journal article" date="2024" name="G3 (Bethesda)">
        <title>Genome assembly of Hibiscus sabdariffa L. provides insights into metabolisms of medicinal natural products.</title>
        <authorList>
            <person name="Kim T."/>
        </authorList>
    </citation>
    <scope>NUCLEOTIDE SEQUENCE [LARGE SCALE GENOMIC DNA]</scope>
    <source>
        <strain evidence="3">TK-2024</strain>
        <tissue evidence="3">Old leaves</tissue>
    </source>
</reference>
<proteinExistence type="predicted"/>
<keyword evidence="4" id="KW-1185">Reference proteome</keyword>
<evidence type="ECO:0000256" key="1">
    <source>
        <dbReference type="SAM" id="MobiDB-lite"/>
    </source>
</evidence>
<organism evidence="3 4">
    <name type="scientific">Hibiscus sabdariffa</name>
    <name type="common">roselle</name>
    <dbReference type="NCBI Taxonomy" id="183260"/>
    <lineage>
        <taxon>Eukaryota</taxon>
        <taxon>Viridiplantae</taxon>
        <taxon>Streptophyta</taxon>
        <taxon>Embryophyta</taxon>
        <taxon>Tracheophyta</taxon>
        <taxon>Spermatophyta</taxon>
        <taxon>Magnoliopsida</taxon>
        <taxon>eudicotyledons</taxon>
        <taxon>Gunneridae</taxon>
        <taxon>Pentapetalae</taxon>
        <taxon>rosids</taxon>
        <taxon>malvids</taxon>
        <taxon>Malvales</taxon>
        <taxon>Malvaceae</taxon>
        <taxon>Malvoideae</taxon>
        <taxon>Hibiscus</taxon>
    </lineage>
</organism>
<dbReference type="EMBL" id="JBBPBN010000041">
    <property type="protein sequence ID" value="KAK8998579.1"/>
    <property type="molecule type" value="Genomic_DNA"/>
</dbReference>
<keyword evidence="2" id="KW-0732">Signal</keyword>
<evidence type="ECO:0000313" key="3">
    <source>
        <dbReference type="EMBL" id="KAK8998579.1"/>
    </source>
</evidence>
<evidence type="ECO:0000256" key="2">
    <source>
        <dbReference type="SAM" id="SignalP"/>
    </source>
</evidence>
<accession>A0ABR2QD57</accession>
<feature type="compositionally biased region" description="Basic residues" evidence="1">
    <location>
        <begin position="46"/>
        <end position="64"/>
    </location>
</feature>
<feature type="signal peptide" evidence="2">
    <location>
        <begin position="1"/>
        <end position="30"/>
    </location>
</feature>